<evidence type="ECO:0000256" key="12">
    <source>
        <dbReference type="SAM" id="SignalP"/>
    </source>
</evidence>
<keyword evidence="12" id="KW-0732">Signal</keyword>
<dbReference type="PANTHER" id="PTHR32552">
    <property type="entry name" value="FERRICHROME IRON RECEPTOR-RELATED"/>
    <property type="match status" value="1"/>
</dbReference>
<evidence type="ECO:0000256" key="9">
    <source>
        <dbReference type="ARBA" id="ARBA00023237"/>
    </source>
</evidence>
<comment type="caution">
    <text evidence="15">The sequence shown here is derived from an EMBL/GenBank/DDBJ whole genome shotgun (WGS) entry which is preliminary data.</text>
</comment>
<keyword evidence="6 11" id="KW-0798">TonB box</keyword>
<evidence type="ECO:0000256" key="7">
    <source>
        <dbReference type="ARBA" id="ARBA00023136"/>
    </source>
</evidence>
<evidence type="ECO:0000256" key="11">
    <source>
        <dbReference type="RuleBase" id="RU003357"/>
    </source>
</evidence>
<evidence type="ECO:0000256" key="3">
    <source>
        <dbReference type="ARBA" id="ARBA00022448"/>
    </source>
</evidence>
<evidence type="ECO:0000256" key="1">
    <source>
        <dbReference type="ARBA" id="ARBA00004571"/>
    </source>
</evidence>
<comment type="similarity">
    <text evidence="2 10 11">Belongs to the TonB-dependent receptor family.</text>
</comment>
<comment type="subcellular location">
    <subcellularLocation>
        <location evidence="1 10">Cell outer membrane</location>
        <topology evidence="1 10">Multi-pass membrane protein</topology>
    </subcellularLocation>
</comment>
<dbReference type="Proteomes" id="UP001208771">
    <property type="component" value="Unassembled WGS sequence"/>
</dbReference>
<sequence>MNGTETIVKRRHAGKLARILLGTTVLAGMAVGVHAQDARNADDPETVTELGTIVVEGSTYDTEGTGSYTTNLISVGDKDTRPLREVPQSTTVLTRERLEDGNFTSLDTALRKTPGVVVLANDDGRSSLFSRGFEVDSLYLNGLSTPEDSIYGTQPDMATIDHVEILRGPSGLFGGAGEPGSAINMRLKQASDEYKASVNTIMSSWDGKRIEADVTGPLTKSGRVRGRLVGALSTKDHWVDVVDNKVGVFYGTVQADLTDNTTATVSVNHRQRHITPFNGLPAFSDGTLLDLDRSTFVGADWNDFSNRITDYIAELEHRFEDGGHAKISALYSRLDADFLYGFASGAVSADGSTGMRWLARDFERTALSLDAHISKPVDLYGMESNVILGMDYRSYDTDMLNAAGTISGVFNVYDWNSAVDKPTVNYTTRTETDPWQFGIYGQYRIKPVDRLTLIGGARLSWYDASSTVTTLSTGNAETSKVSENAEVTPYAGIIYDLTDRISAYASYTEIFKPQENTDVDGNMIGSRTGRQYEAGFKAELLDGVNGSIAYFNLLDKNRAISDISNPGSYLAQGEANMQGLELEVSGTVLPGWEVMAGYTYTDTEFTSTETAAGSEFYTPEHMVQLWTKYTFEERGDWTDGIFIGGGLKVFSSFKNIVRTAAGGATDFRAPGYAVVDLQAGYKFNEHVTASLTVGNVFDRKYYERIGSATAFNFYGEPRNVTFKLGTTF</sequence>
<dbReference type="PROSITE" id="PS52016">
    <property type="entry name" value="TONB_DEPENDENT_REC_3"/>
    <property type="match status" value="1"/>
</dbReference>
<reference evidence="15" key="1">
    <citation type="submission" date="2022-07" db="EMBL/GenBank/DDBJ databases">
        <title>Ectorhizobium quercum gen.nov., sp. nov.</title>
        <authorList>
            <person name="Ma T."/>
            <person name="Li Y."/>
        </authorList>
    </citation>
    <scope>NUCLEOTIDE SEQUENCE</scope>
    <source>
        <strain evidence="15">BDR2-2</strain>
    </source>
</reference>
<evidence type="ECO:0000256" key="10">
    <source>
        <dbReference type="PROSITE-ProRule" id="PRU01360"/>
    </source>
</evidence>
<dbReference type="SUPFAM" id="SSF56935">
    <property type="entry name" value="Porins"/>
    <property type="match status" value="1"/>
</dbReference>
<dbReference type="InterPro" id="IPR036942">
    <property type="entry name" value="Beta-barrel_TonB_sf"/>
</dbReference>
<dbReference type="AlphaFoldDB" id="A0AAE3SV54"/>
<dbReference type="Gene3D" id="2.40.170.20">
    <property type="entry name" value="TonB-dependent receptor, beta-barrel domain"/>
    <property type="match status" value="1"/>
</dbReference>
<evidence type="ECO:0000259" key="14">
    <source>
        <dbReference type="Pfam" id="PF07715"/>
    </source>
</evidence>
<dbReference type="PANTHER" id="PTHR32552:SF74">
    <property type="entry name" value="HYDROXAMATE SIDEROPHORE RECEPTOR FHUE"/>
    <property type="match status" value="1"/>
</dbReference>
<keyword evidence="16" id="KW-1185">Reference proteome</keyword>
<evidence type="ECO:0000259" key="13">
    <source>
        <dbReference type="Pfam" id="PF00593"/>
    </source>
</evidence>
<dbReference type="GO" id="GO:0009279">
    <property type="term" value="C:cell outer membrane"/>
    <property type="evidence" value="ECO:0007669"/>
    <property type="project" value="UniProtKB-SubCell"/>
</dbReference>
<dbReference type="InterPro" id="IPR010105">
    <property type="entry name" value="TonB_sidphr_rcpt"/>
</dbReference>
<keyword evidence="3 10" id="KW-0813">Transport</keyword>
<evidence type="ECO:0000256" key="2">
    <source>
        <dbReference type="ARBA" id="ARBA00009810"/>
    </source>
</evidence>
<dbReference type="GO" id="GO:0015344">
    <property type="term" value="F:siderophore uptake transmembrane transporter activity"/>
    <property type="evidence" value="ECO:0007669"/>
    <property type="project" value="TreeGrafter"/>
</dbReference>
<dbReference type="RefSeq" id="WP_306411164.1">
    <property type="nucleotide sequence ID" value="NZ_JANFPI010000003.1"/>
</dbReference>
<dbReference type="EMBL" id="JANFPI010000003">
    <property type="protein sequence ID" value="MCX8997373.1"/>
    <property type="molecule type" value="Genomic_DNA"/>
</dbReference>
<dbReference type="GO" id="GO:0038023">
    <property type="term" value="F:signaling receptor activity"/>
    <property type="evidence" value="ECO:0007669"/>
    <property type="project" value="InterPro"/>
</dbReference>
<dbReference type="Gene3D" id="2.170.130.10">
    <property type="entry name" value="TonB-dependent receptor, plug domain"/>
    <property type="match status" value="1"/>
</dbReference>
<keyword evidence="4 10" id="KW-1134">Transmembrane beta strand</keyword>
<evidence type="ECO:0000256" key="6">
    <source>
        <dbReference type="ARBA" id="ARBA00023077"/>
    </source>
</evidence>
<dbReference type="InterPro" id="IPR039426">
    <property type="entry name" value="TonB-dep_rcpt-like"/>
</dbReference>
<name>A0AAE3SV54_9HYPH</name>
<keyword evidence="7 10" id="KW-0472">Membrane</keyword>
<keyword evidence="5 10" id="KW-0812">Transmembrane</keyword>
<evidence type="ECO:0000313" key="16">
    <source>
        <dbReference type="Proteomes" id="UP001208771"/>
    </source>
</evidence>
<feature type="domain" description="TonB-dependent receptor-like beta-barrel" evidence="13">
    <location>
        <begin position="255"/>
        <end position="696"/>
    </location>
</feature>
<dbReference type="NCBIfam" id="TIGR01783">
    <property type="entry name" value="TonB-siderophor"/>
    <property type="match status" value="1"/>
</dbReference>
<dbReference type="CDD" id="cd01347">
    <property type="entry name" value="ligand_gated_channel"/>
    <property type="match status" value="1"/>
</dbReference>
<evidence type="ECO:0000313" key="15">
    <source>
        <dbReference type="EMBL" id="MCX8997373.1"/>
    </source>
</evidence>
<evidence type="ECO:0000256" key="8">
    <source>
        <dbReference type="ARBA" id="ARBA00023170"/>
    </source>
</evidence>
<protein>
    <submittedName>
        <fullName evidence="15">TonB-dependent siderophore receptor</fullName>
    </submittedName>
</protein>
<keyword evidence="8 15" id="KW-0675">Receptor</keyword>
<keyword evidence="9 10" id="KW-0998">Cell outer membrane</keyword>
<proteinExistence type="inferred from homology"/>
<accession>A0AAE3SV54</accession>
<dbReference type="InterPro" id="IPR000531">
    <property type="entry name" value="Beta-barrel_TonB"/>
</dbReference>
<dbReference type="Pfam" id="PF07715">
    <property type="entry name" value="Plug"/>
    <property type="match status" value="1"/>
</dbReference>
<feature type="signal peptide" evidence="12">
    <location>
        <begin position="1"/>
        <end position="35"/>
    </location>
</feature>
<evidence type="ECO:0000256" key="5">
    <source>
        <dbReference type="ARBA" id="ARBA00022692"/>
    </source>
</evidence>
<dbReference type="InterPro" id="IPR012910">
    <property type="entry name" value="Plug_dom"/>
</dbReference>
<organism evidence="15 16">
    <name type="scientific">Ectorhizobium quercum</name>
    <dbReference type="NCBI Taxonomy" id="2965071"/>
    <lineage>
        <taxon>Bacteria</taxon>
        <taxon>Pseudomonadati</taxon>
        <taxon>Pseudomonadota</taxon>
        <taxon>Alphaproteobacteria</taxon>
        <taxon>Hyphomicrobiales</taxon>
        <taxon>Rhizobiaceae</taxon>
        <taxon>Ectorhizobium</taxon>
    </lineage>
</organism>
<feature type="domain" description="TonB-dependent receptor plug" evidence="14">
    <location>
        <begin position="83"/>
        <end position="180"/>
    </location>
</feature>
<feature type="chain" id="PRO_5042265797" evidence="12">
    <location>
        <begin position="36"/>
        <end position="728"/>
    </location>
</feature>
<dbReference type="Pfam" id="PF00593">
    <property type="entry name" value="TonB_dep_Rec_b-barrel"/>
    <property type="match status" value="1"/>
</dbReference>
<dbReference type="InterPro" id="IPR037066">
    <property type="entry name" value="Plug_dom_sf"/>
</dbReference>
<dbReference type="GO" id="GO:0015891">
    <property type="term" value="P:siderophore transport"/>
    <property type="evidence" value="ECO:0007669"/>
    <property type="project" value="InterPro"/>
</dbReference>
<gene>
    <name evidence="15" type="ORF">NOF55_09665</name>
</gene>
<evidence type="ECO:0000256" key="4">
    <source>
        <dbReference type="ARBA" id="ARBA00022452"/>
    </source>
</evidence>